<reference evidence="6" key="1">
    <citation type="submission" date="2018-05" db="EMBL/GenBank/DDBJ databases">
        <authorList>
            <person name="Liu B.-T."/>
        </authorList>
    </citation>
    <scope>NUCLEOTIDE SEQUENCE [LARGE SCALE GENOMIC DNA]</scope>
    <source>
        <strain evidence="6">WD6-1</strain>
    </source>
</reference>
<dbReference type="PANTHER" id="PTHR44591">
    <property type="entry name" value="STRESS RESPONSE REGULATOR PROTEIN 1"/>
    <property type="match status" value="1"/>
</dbReference>
<accession>A0A2U2BRF8</accession>
<feature type="domain" description="Response regulatory" evidence="4">
    <location>
        <begin position="32"/>
        <end position="149"/>
    </location>
</feature>
<feature type="modified residue" description="4-aspartylphosphate" evidence="2">
    <location>
        <position position="82"/>
    </location>
</feature>
<dbReference type="PROSITE" id="PS50110">
    <property type="entry name" value="RESPONSE_REGULATORY"/>
    <property type="match status" value="1"/>
</dbReference>
<dbReference type="CDD" id="cd00156">
    <property type="entry name" value="REC"/>
    <property type="match status" value="1"/>
</dbReference>
<gene>
    <name evidence="5" type="ORF">DDZ18_12605</name>
</gene>
<evidence type="ECO:0000256" key="1">
    <source>
        <dbReference type="ARBA" id="ARBA00022553"/>
    </source>
</evidence>
<dbReference type="EMBL" id="QEXV01000006">
    <property type="protein sequence ID" value="PWE16601.1"/>
    <property type="molecule type" value="Genomic_DNA"/>
</dbReference>
<name>A0A2U2BRF8_9PROT</name>
<evidence type="ECO:0000313" key="6">
    <source>
        <dbReference type="Proteomes" id="UP000245168"/>
    </source>
</evidence>
<feature type="region of interest" description="Disordered" evidence="3">
    <location>
        <begin position="1"/>
        <end position="32"/>
    </location>
</feature>
<evidence type="ECO:0000259" key="4">
    <source>
        <dbReference type="PROSITE" id="PS50110"/>
    </source>
</evidence>
<evidence type="ECO:0000256" key="3">
    <source>
        <dbReference type="SAM" id="MobiDB-lite"/>
    </source>
</evidence>
<dbReference type="SMART" id="SM00448">
    <property type="entry name" value="REC"/>
    <property type="match status" value="1"/>
</dbReference>
<dbReference type="InterPro" id="IPR050595">
    <property type="entry name" value="Bact_response_regulator"/>
</dbReference>
<proteinExistence type="predicted"/>
<dbReference type="Pfam" id="PF00072">
    <property type="entry name" value="Response_reg"/>
    <property type="match status" value="1"/>
</dbReference>
<keyword evidence="1 2" id="KW-0597">Phosphoprotein</keyword>
<evidence type="ECO:0000256" key="2">
    <source>
        <dbReference type="PROSITE-ProRule" id="PRU00169"/>
    </source>
</evidence>
<keyword evidence="6" id="KW-1185">Reference proteome</keyword>
<sequence>MKQIRSRCSGESFSKERRLASAGDKSGLEPHQVGVIDDNPAVRGLLRSILSAAGCRSVFEAADAESALRMVREQSLDLLICDWKMPTMDGVALLRRLRDEHGAAAPPAIMLTAYDGEARTREAREAGADSLLTKPITPAALLDAIAALATRDARARPAARLHEAAL</sequence>
<dbReference type="InterPro" id="IPR011006">
    <property type="entry name" value="CheY-like_superfamily"/>
</dbReference>
<dbReference type="Proteomes" id="UP000245168">
    <property type="component" value="Unassembled WGS sequence"/>
</dbReference>
<dbReference type="SUPFAM" id="SSF52172">
    <property type="entry name" value="CheY-like"/>
    <property type="match status" value="1"/>
</dbReference>
<protein>
    <recommendedName>
        <fullName evidence="4">Response regulatory domain-containing protein</fullName>
    </recommendedName>
</protein>
<evidence type="ECO:0000313" key="5">
    <source>
        <dbReference type="EMBL" id="PWE16601.1"/>
    </source>
</evidence>
<dbReference type="Gene3D" id="3.40.50.2300">
    <property type="match status" value="1"/>
</dbReference>
<dbReference type="PANTHER" id="PTHR44591:SF3">
    <property type="entry name" value="RESPONSE REGULATORY DOMAIN-CONTAINING PROTEIN"/>
    <property type="match status" value="1"/>
</dbReference>
<dbReference type="AlphaFoldDB" id="A0A2U2BRF8"/>
<dbReference type="InterPro" id="IPR001789">
    <property type="entry name" value="Sig_transdc_resp-reg_receiver"/>
</dbReference>
<organism evidence="5 6">
    <name type="scientific">Marinicauda salina</name>
    <dbReference type="NCBI Taxonomy" id="2135793"/>
    <lineage>
        <taxon>Bacteria</taxon>
        <taxon>Pseudomonadati</taxon>
        <taxon>Pseudomonadota</taxon>
        <taxon>Alphaproteobacteria</taxon>
        <taxon>Maricaulales</taxon>
        <taxon>Maricaulaceae</taxon>
        <taxon>Marinicauda</taxon>
    </lineage>
</organism>
<dbReference type="GO" id="GO:0000160">
    <property type="term" value="P:phosphorelay signal transduction system"/>
    <property type="evidence" value="ECO:0007669"/>
    <property type="project" value="InterPro"/>
</dbReference>
<comment type="caution">
    <text evidence="5">The sequence shown here is derived from an EMBL/GenBank/DDBJ whole genome shotgun (WGS) entry which is preliminary data.</text>
</comment>